<evidence type="ECO:0000313" key="2">
    <source>
        <dbReference type="Proteomes" id="UP000005546"/>
    </source>
</evidence>
<keyword evidence="2" id="KW-1185">Reference proteome</keyword>
<sequence length="66" mass="7491">MKDVFANSPGGKSYDHGEVPIKIRLNRMTVKLLLSYVSNNVETIEEYDRMVGIEIPDALKLKLVKI</sequence>
<protein>
    <submittedName>
        <fullName evidence="1">Uncharacterized protein</fullName>
    </submittedName>
</protein>
<dbReference type="EMBL" id="AFBR01000022">
    <property type="protein sequence ID" value="EGG56000.1"/>
    <property type="molecule type" value="Genomic_DNA"/>
</dbReference>
<dbReference type="Proteomes" id="UP000005546">
    <property type="component" value="Unassembled WGS sequence"/>
</dbReference>
<comment type="caution">
    <text evidence="1">The sequence shown here is derived from an EMBL/GenBank/DDBJ whole genome shotgun (WGS) entry which is preliminary data.</text>
</comment>
<name>F3QRR2_9BACT</name>
<organism evidence="1 2">
    <name type="scientific">Paraprevotella xylaniphila YIT 11841</name>
    <dbReference type="NCBI Taxonomy" id="762982"/>
    <lineage>
        <taxon>Bacteria</taxon>
        <taxon>Pseudomonadati</taxon>
        <taxon>Bacteroidota</taxon>
        <taxon>Bacteroidia</taxon>
        <taxon>Bacteroidales</taxon>
        <taxon>Prevotellaceae</taxon>
        <taxon>Paraprevotella</taxon>
    </lineage>
</organism>
<proteinExistence type="predicted"/>
<dbReference type="HOGENOM" id="CLU_2827289_0_0_10"/>
<reference evidence="1 2" key="1">
    <citation type="submission" date="2011-02" db="EMBL/GenBank/DDBJ databases">
        <authorList>
            <person name="Weinstock G."/>
            <person name="Sodergren E."/>
            <person name="Clifton S."/>
            <person name="Fulton L."/>
            <person name="Fulton B."/>
            <person name="Courtney L."/>
            <person name="Fronick C."/>
            <person name="Harrison M."/>
            <person name="Strong C."/>
            <person name="Farmer C."/>
            <person name="Delahaunty K."/>
            <person name="Markovic C."/>
            <person name="Hall O."/>
            <person name="Minx P."/>
            <person name="Tomlinson C."/>
            <person name="Mitreva M."/>
            <person name="Hou S."/>
            <person name="Chen J."/>
            <person name="Wollam A."/>
            <person name="Pepin K.H."/>
            <person name="Johnson M."/>
            <person name="Bhonagiri V."/>
            <person name="Zhang X."/>
            <person name="Suruliraj S."/>
            <person name="Warren W."/>
            <person name="Chinwalla A."/>
            <person name="Mardis E.R."/>
            <person name="Wilson R.K."/>
        </authorList>
    </citation>
    <scope>NUCLEOTIDE SEQUENCE [LARGE SCALE GENOMIC DNA]</scope>
    <source>
        <strain evidence="1 2">YIT 11841</strain>
    </source>
</reference>
<accession>F3QRR2</accession>
<gene>
    <name evidence="1" type="ORF">HMPREF9442_00866</name>
</gene>
<evidence type="ECO:0000313" key="1">
    <source>
        <dbReference type="EMBL" id="EGG56000.1"/>
    </source>
</evidence>
<dbReference type="AlphaFoldDB" id="F3QRR2"/>